<sequence length="214" mass="21576">MVGEPDGSVQGTRRKTWLWIALAAVVAIVIAVIVYFAVTAGSSEGGTPTASPSPSASSSAPAETADPSAQPTPDPSATPGTMPELAPVAPDQPSDNGEGLVAQITAMKAVQGEAVQAGEIAGPAVQFTLRLTNDTDAPIDLGLIAVNAYIGEALTPAGGLVKPGAAPFEGTLAVGDSTDGVYVYSIPEKQRDDVTLTVDYRAGQPAFVFRGTVG</sequence>
<keyword evidence="2" id="KW-1133">Transmembrane helix</keyword>
<dbReference type="PATRIC" id="fig|82380.11.peg.1581"/>
<reference evidence="3 4" key="1">
    <citation type="submission" date="2015-02" db="EMBL/GenBank/DDBJ databases">
        <title>Draft genome sequences of ten Microbacterium spp. with emphasis on heavy metal contaminated environments.</title>
        <authorList>
            <person name="Corretto E."/>
        </authorList>
    </citation>
    <scope>NUCLEOTIDE SEQUENCE [LARGE SCALE GENOMIC DNA]</scope>
    <source>
        <strain evidence="3 4">BEL4b</strain>
    </source>
</reference>
<keyword evidence="2" id="KW-0812">Transmembrane</keyword>
<feature type="transmembrane region" description="Helical" evidence="2">
    <location>
        <begin position="17"/>
        <end position="38"/>
    </location>
</feature>
<evidence type="ECO:0008006" key="5">
    <source>
        <dbReference type="Google" id="ProtNLM"/>
    </source>
</evidence>
<evidence type="ECO:0000313" key="4">
    <source>
        <dbReference type="Proteomes" id="UP000033640"/>
    </source>
</evidence>
<feature type="compositionally biased region" description="Low complexity" evidence="1">
    <location>
        <begin position="43"/>
        <end position="69"/>
    </location>
</feature>
<name>A0A0F0LB42_9MICO</name>
<dbReference type="AlphaFoldDB" id="A0A0F0LB42"/>
<comment type="caution">
    <text evidence="3">The sequence shown here is derived from an EMBL/GenBank/DDBJ whole genome shotgun (WGS) entry which is preliminary data.</text>
</comment>
<dbReference type="EMBL" id="JYIW01000023">
    <property type="protein sequence ID" value="KJL29525.1"/>
    <property type="molecule type" value="Genomic_DNA"/>
</dbReference>
<evidence type="ECO:0000256" key="2">
    <source>
        <dbReference type="SAM" id="Phobius"/>
    </source>
</evidence>
<gene>
    <name evidence="3" type="ORF">RS83_01542</name>
</gene>
<protein>
    <recommendedName>
        <fullName evidence="5">DUF4352 domain-containing protein</fullName>
    </recommendedName>
</protein>
<dbReference type="RefSeq" id="WP_052678960.1">
    <property type="nucleotide sequence ID" value="NZ_CAKKLT010000029.1"/>
</dbReference>
<dbReference type="Proteomes" id="UP000033640">
    <property type="component" value="Unassembled WGS sequence"/>
</dbReference>
<keyword evidence="2" id="KW-0472">Membrane</keyword>
<evidence type="ECO:0000256" key="1">
    <source>
        <dbReference type="SAM" id="MobiDB-lite"/>
    </source>
</evidence>
<feature type="region of interest" description="Disordered" evidence="1">
    <location>
        <begin position="43"/>
        <end position="98"/>
    </location>
</feature>
<organism evidence="3 4">
    <name type="scientific">Microbacterium oxydans</name>
    <dbReference type="NCBI Taxonomy" id="82380"/>
    <lineage>
        <taxon>Bacteria</taxon>
        <taxon>Bacillati</taxon>
        <taxon>Actinomycetota</taxon>
        <taxon>Actinomycetes</taxon>
        <taxon>Micrococcales</taxon>
        <taxon>Microbacteriaceae</taxon>
        <taxon>Microbacterium</taxon>
    </lineage>
</organism>
<accession>A0A0F0LB42</accession>
<dbReference type="OrthoDB" id="3831250at2"/>
<evidence type="ECO:0000313" key="3">
    <source>
        <dbReference type="EMBL" id="KJL29525.1"/>
    </source>
</evidence>
<proteinExistence type="predicted"/>